<dbReference type="GeneID" id="116547471"/>
<sequence>MKEIYTSNHMWKLFENFLVDICRACNNTSDRKHADSILEKYVTEIVMSIVTTFFSSPFSDQSTTLQVRNTNIKQNAHDTPSAVGLDAHLGVSNCNEPVCKALIKDKFLLVEDSCDGISWIKKYLRIFSCTGWFC</sequence>
<proteinExistence type="predicted"/>
<dbReference type="InterPro" id="IPR015925">
    <property type="entry name" value="Ryanodine_IP3_receptor"/>
</dbReference>
<accession>A0A6J3HGV7</accession>
<evidence type="ECO:0000313" key="2">
    <source>
        <dbReference type="RefSeq" id="XP_032129315.1"/>
    </source>
</evidence>
<dbReference type="RefSeq" id="XP_032129315.1">
    <property type="nucleotide sequence ID" value="XM_032273424.1"/>
</dbReference>
<evidence type="ECO:0000313" key="1">
    <source>
        <dbReference type="Proteomes" id="UP000504640"/>
    </source>
</evidence>
<dbReference type="Proteomes" id="UP000504640">
    <property type="component" value="Unplaced"/>
</dbReference>
<protein>
    <submittedName>
        <fullName evidence="2 3">Inositol 1,4,5-trisphosphate receptor type 1-like</fullName>
    </submittedName>
</protein>
<dbReference type="PANTHER" id="PTHR45816:SF2">
    <property type="entry name" value="INOSITOL 1,4,5-TRISPHOSPHATE RECEPTOR"/>
    <property type="match status" value="1"/>
</dbReference>
<reference evidence="2 3" key="1">
    <citation type="submission" date="2025-04" db="UniProtKB">
        <authorList>
            <consortium name="RefSeq"/>
        </authorList>
    </citation>
    <scope>IDENTIFICATION</scope>
    <source>
        <tissue evidence="2 3">Blood</tissue>
    </source>
</reference>
<name>A0A6J3HGV7_SAPAP</name>
<dbReference type="GO" id="GO:0006816">
    <property type="term" value="P:calcium ion transport"/>
    <property type="evidence" value="ECO:0007669"/>
    <property type="project" value="InterPro"/>
</dbReference>
<dbReference type="RefSeq" id="XP_032129316.1">
    <property type="nucleotide sequence ID" value="XM_032273425.1"/>
</dbReference>
<dbReference type="AlphaFoldDB" id="A0A6J3HGV7"/>
<gene>
    <name evidence="2" type="primary">LOC116547471</name>
    <name evidence="3" type="synonym">LOC116547472</name>
</gene>
<keyword evidence="1" id="KW-1185">Reference proteome</keyword>
<organism evidence="1 2">
    <name type="scientific">Sapajus apella</name>
    <name type="common">Brown-capped capuchin</name>
    <name type="synonym">Cebus apella</name>
    <dbReference type="NCBI Taxonomy" id="9515"/>
    <lineage>
        <taxon>Eukaryota</taxon>
        <taxon>Metazoa</taxon>
        <taxon>Chordata</taxon>
        <taxon>Craniata</taxon>
        <taxon>Vertebrata</taxon>
        <taxon>Euteleostomi</taxon>
        <taxon>Mammalia</taxon>
        <taxon>Eutheria</taxon>
        <taxon>Euarchontoglires</taxon>
        <taxon>Primates</taxon>
        <taxon>Haplorrhini</taxon>
        <taxon>Platyrrhini</taxon>
        <taxon>Cebidae</taxon>
        <taxon>Cebinae</taxon>
        <taxon>Sapajus</taxon>
    </lineage>
</organism>
<dbReference type="PANTHER" id="PTHR45816">
    <property type="entry name" value="MIR DOMAIN-CONTAINING PROTEIN"/>
    <property type="match status" value="1"/>
</dbReference>
<evidence type="ECO:0000313" key="3">
    <source>
        <dbReference type="RefSeq" id="XP_032129316.1"/>
    </source>
</evidence>